<keyword evidence="3" id="KW-0472">Membrane</keyword>
<dbReference type="InterPro" id="IPR005804">
    <property type="entry name" value="FA_desaturase_dom"/>
</dbReference>
<dbReference type="CDD" id="cd01060">
    <property type="entry name" value="Membrane-FADS-like"/>
    <property type="match status" value="1"/>
</dbReference>
<feature type="transmembrane region" description="Helical" evidence="3">
    <location>
        <begin position="213"/>
        <end position="232"/>
    </location>
</feature>
<accession>A0A2T1C407</accession>
<evidence type="ECO:0000256" key="2">
    <source>
        <dbReference type="ARBA" id="ARBA00008749"/>
    </source>
</evidence>
<keyword evidence="3" id="KW-0812">Transmembrane</keyword>
<dbReference type="GO" id="GO:0006629">
    <property type="term" value="P:lipid metabolic process"/>
    <property type="evidence" value="ECO:0007669"/>
    <property type="project" value="InterPro"/>
</dbReference>
<keyword evidence="6" id="KW-1185">Reference proteome</keyword>
<feature type="transmembrane region" description="Helical" evidence="3">
    <location>
        <begin position="62"/>
        <end position="83"/>
    </location>
</feature>
<reference evidence="5 6" key="2">
    <citation type="submission" date="2018-03" db="EMBL/GenBank/DDBJ databases">
        <title>The ancient ancestry and fast evolution of plastids.</title>
        <authorList>
            <person name="Moore K.R."/>
            <person name="Magnabosco C."/>
            <person name="Momper L."/>
            <person name="Gold D.A."/>
            <person name="Bosak T."/>
            <person name="Fournier G.P."/>
        </authorList>
    </citation>
    <scope>NUCLEOTIDE SEQUENCE [LARGE SCALE GENOMIC DNA]</scope>
    <source>
        <strain evidence="5 6">CCAP 1448/3</strain>
    </source>
</reference>
<name>A0A2T1C407_9CYAN</name>
<feature type="domain" description="Fatty acid desaturase" evidence="4">
    <location>
        <begin position="62"/>
        <end position="290"/>
    </location>
</feature>
<reference evidence="5 6" key="1">
    <citation type="submission" date="2018-02" db="EMBL/GenBank/DDBJ databases">
        <authorList>
            <person name="Cohen D.B."/>
            <person name="Kent A.D."/>
        </authorList>
    </citation>
    <scope>NUCLEOTIDE SEQUENCE [LARGE SCALE GENOMIC DNA]</scope>
    <source>
        <strain evidence="5 6">CCAP 1448/3</strain>
    </source>
</reference>
<dbReference type="EMBL" id="PVWJ01000043">
    <property type="protein sequence ID" value="PSB03012.1"/>
    <property type="molecule type" value="Genomic_DNA"/>
</dbReference>
<evidence type="ECO:0000313" key="6">
    <source>
        <dbReference type="Proteomes" id="UP000238762"/>
    </source>
</evidence>
<dbReference type="RefSeq" id="WP_106288595.1">
    <property type="nucleotide sequence ID" value="NZ_CAWNTC010000028.1"/>
</dbReference>
<dbReference type="AlphaFoldDB" id="A0A2T1C407"/>
<comment type="caution">
    <text evidence="5">The sequence shown here is derived from an EMBL/GenBank/DDBJ whole genome shotgun (WGS) entry which is preliminary data.</text>
</comment>
<gene>
    <name evidence="5" type="ORF">C7B64_10470</name>
</gene>
<sequence>MLLKRQNYLPVLWIQQGIKLGNSFHYRQKQNLIHNSLNLVVFLIIISFVGLLLWLGTMISPWFYLPLAAVGFGWSYFMLFILVVHEASHNMFIVVKNLQQAKAWNRFFGCMVCIPFGINYIKHWEIGHQIHHIHPVEPQDPQNCPETIYTGKKLFKYLAKVLLIPGYAILRIDYACSAEQEYGSNWWLTISSGFIWILSLSLETIYLNWQVAVAAFLGIQVLVVFNTLKITIEHGGEIGRRDNFCLRSCSSFFLLRRLLMPFNISLHFEHHLNYCVPWYDLMNYHLQLKTIVPVEFQADIFKFNGQVWQQINSRSCNE</sequence>
<dbReference type="Proteomes" id="UP000238762">
    <property type="component" value="Unassembled WGS sequence"/>
</dbReference>
<comment type="cofactor">
    <cofactor evidence="1">
        <name>Fe(2+)</name>
        <dbReference type="ChEBI" id="CHEBI:29033"/>
    </cofactor>
</comment>
<evidence type="ECO:0000259" key="4">
    <source>
        <dbReference type="Pfam" id="PF00487"/>
    </source>
</evidence>
<feature type="transmembrane region" description="Helical" evidence="3">
    <location>
        <begin position="103"/>
        <end position="121"/>
    </location>
</feature>
<comment type="similarity">
    <text evidence="2">Belongs to the fatty acid desaturase type 2 family.</text>
</comment>
<keyword evidence="3" id="KW-1133">Transmembrane helix</keyword>
<feature type="transmembrane region" description="Helical" evidence="3">
    <location>
        <begin position="37"/>
        <end position="56"/>
    </location>
</feature>
<protein>
    <recommendedName>
        <fullName evidence="4">Fatty acid desaturase domain-containing protein</fullName>
    </recommendedName>
</protein>
<proteinExistence type="inferred from homology"/>
<evidence type="ECO:0000256" key="3">
    <source>
        <dbReference type="SAM" id="Phobius"/>
    </source>
</evidence>
<organism evidence="5 6">
    <name type="scientific">Merismopedia glauca CCAP 1448/3</name>
    <dbReference type="NCBI Taxonomy" id="1296344"/>
    <lineage>
        <taxon>Bacteria</taxon>
        <taxon>Bacillati</taxon>
        <taxon>Cyanobacteriota</taxon>
        <taxon>Cyanophyceae</taxon>
        <taxon>Synechococcales</taxon>
        <taxon>Merismopediaceae</taxon>
        <taxon>Merismopedia</taxon>
    </lineage>
</organism>
<evidence type="ECO:0000256" key="1">
    <source>
        <dbReference type="ARBA" id="ARBA00001954"/>
    </source>
</evidence>
<dbReference type="OrthoDB" id="581396at2"/>
<evidence type="ECO:0000313" key="5">
    <source>
        <dbReference type="EMBL" id="PSB03012.1"/>
    </source>
</evidence>
<dbReference type="Pfam" id="PF00487">
    <property type="entry name" value="FA_desaturase"/>
    <property type="match status" value="1"/>
</dbReference>